<organism evidence="15 16">
    <name type="scientific">Morus notabilis</name>
    <dbReference type="NCBI Taxonomy" id="981085"/>
    <lineage>
        <taxon>Eukaryota</taxon>
        <taxon>Viridiplantae</taxon>
        <taxon>Streptophyta</taxon>
        <taxon>Embryophyta</taxon>
        <taxon>Tracheophyta</taxon>
        <taxon>Spermatophyta</taxon>
        <taxon>Magnoliopsida</taxon>
        <taxon>eudicotyledons</taxon>
        <taxon>Gunneridae</taxon>
        <taxon>Pentapetalae</taxon>
        <taxon>rosids</taxon>
        <taxon>fabids</taxon>
        <taxon>Rosales</taxon>
        <taxon>Moraceae</taxon>
        <taxon>Moreae</taxon>
        <taxon>Morus</taxon>
    </lineage>
</organism>
<keyword evidence="7" id="KW-0547">Nucleotide-binding</keyword>
<accession>W9SKT9</accession>
<evidence type="ECO:0000256" key="3">
    <source>
        <dbReference type="ARBA" id="ARBA00022490"/>
    </source>
</evidence>
<evidence type="ECO:0000256" key="10">
    <source>
        <dbReference type="ARBA" id="ARBA00047899"/>
    </source>
</evidence>
<evidence type="ECO:0000259" key="14">
    <source>
        <dbReference type="PROSITE" id="PS50011"/>
    </source>
</evidence>
<keyword evidence="16" id="KW-1185">Reference proteome</keyword>
<dbReference type="Gene3D" id="1.10.510.10">
    <property type="entry name" value="Transferase(Phosphotransferase) domain 1"/>
    <property type="match status" value="1"/>
</dbReference>
<evidence type="ECO:0000256" key="6">
    <source>
        <dbReference type="ARBA" id="ARBA00022679"/>
    </source>
</evidence>
<evidence type="ECO:0000256" key="4">
    <source>
        <dbReference type="ARBA" id="ARBA00022527"/>
    </source>
</evidence>
<sequence length="543" mass="62051">MDIEENQNPEIHIEQSKNPETNFEDRQNPEKDIENNQNPEMDFEKNKKPEMDSQERQSTEMDFEKSENPETESEERQNPEMDFEENENPETESEERKNPERETESDLKSMEFCDEASPRGVLEIPVSGTESDQSSSTSSSSSLGEKTTTGRSQGQRGQWKNVLELLKRKSARRFSTMPFLAASYEMSRRNLRRKLARIRSAEEGRVVDCEGFMAAKPSWRSFGYAELAAATANFSPGKVDTSIESKLENFTDNLIGRGGQAEVYKGCFSDGQIVAVKRLIKKEKENEERIGDFLSELGIIAHIDHPNAARLLGFGVDGGSEGLEWKIRFKVAIGVAEGLQYLHHNCQRRIIHRDIKASNILLTQDYEAQISDFGLAKWLPEKWTHHVVFPIEGTFGYLAPEYFMHGIIDEKTDVFAYGVLLLELITGRRAVDSSQQSLVIWAKPMLDMNNFRELADARLGEGFDIIEMKRVMLTASMCIHHQSSRRPYMNRVVQLLKAEDGYQELKPKSTALRSVMLDACDLEDYTCSTYLNDLNRHRQLVME</sequence>
<evidence type="ECO:0000256" key="9">
    <source>
        <dbReference type="ARBA" id="ARBA00022840"/>
    </source>
</evidence>
<keyword evidence="5" id="KW-0597">Phosphoprotein</keyword>
<dbReference type="GO" id="GO:0005737">
    <property type="term" value="C:cytoplasm"/>
    <property type="evidence" value="ECO:0007669"/>
    <property type="project" value="UniProtKB-SubCell"/>
</dbReference>
<keyword evidence="15" id="KW-0675">Receptor</keyword>
<dbReference type="Gene3D" id="3.30.200.20">
    <property type="entry name" value="Phosphorylase Kinase, domain 1"/>
    <property type="match status" value="1"/>
</dbReference>
<keyword evidence="9" id="KW-0067">ATP-binding</keyword>
<dbReference type="InterPro" id="IPR046958">
    <property type="entry name" value="RBK1/2/STUNTED"/>
</dbReference>
<dbReference type="EC" id="2.7.11.1" evidence="2"/>
<comment type="subcellular location">
    <subcellularLocation>
        <location evidence="1">Cytoplasm</location>
    </subcellularLocation>
</comment>
<feature type="domain" description="Protein kinase" evidence="14">
    <location>
        <begin position="249"/>
        <end position="505"/>
    </location>
</feature>
<dbReference type="PROSITE" id="PS50011">
    <property type="entry name" value="PROTEIN_KINASE_DOM"/>
    <property type="match status" value="1"/>
</dbReference>
<evidence type="ECO:0000256" key="7">
    <source>
        <dbReference type="ARBA" id="ARBA00022741"/>
    </source>
</evidence>
<dbReference type="AlphaFoldDB" id="W9SKT9"/>
<dbReference type="InterPro" id="IPR000719">
    <property type="entry name" value="Prot_kinase_dom"/>
</dbReference>
<feature type="region of interest" description="Disordered" evidence="13">
    <location>
        <begin position="1"/>
        <end position="160"/>
    </location>
</feature>
<evidence type="ECO:0000256" key="13">
    <source>
        <dbReference type="SAM" id="MobiDB-lite"/>
    </source>
</evidence>
<protein>
    <recommendedName>
        <fullName evidence="2">non-specific serine/threonine protein kinase</fullName>
        <ecNumber evidence="2">2.7.11.1</ecNumber>
    </recommendedName>
</protein>
<dbReference type="eggNOG" id="KOG1187">
    <property type="taxonomic scope" value="Eukaryota"/>
</dbReference>
<dbReference type="EMBL" id="KE346359">
    <property type="protein sequence ID" value="EXC35476.1"/>
    <property type="molecule type" value="Genomic_DNA"/>
</dbReference>
<keyword evidence="8 15" id="KW-0418">Kinase</keyword>
<dbReference type="InterPro" id="IPR011009">
    <property type="entry name" value="Kinase-like_dom_sf"/>
</dbReference>
<keyword evidence="3" id="KW-0963">Cytoplasm</keyword>
<dbReference type="Pfam" id="PF00069">
    <property type="entry name" value="Pkinase"/>
    <property type="match status" value="1"/>
</dbReference>
<proteinExistence type="predicted"/>
<dbReference type="Proteomes" id="UP000030645">
    <property type="component" value="Unassembled WGS sequence"/>
</dbReference>
<dbReference type="GO" id="GO:0005524">
    <property type="term" value="F:ATP binding"/>
    <property type="evidence" value="ECO:0007669"/>
    <property type="project" value="UniProtKB-KW"/>
</dbReference>
<dbReference type="InterPro" id="IPR008271">
    <property type="entry name" value="Ser/Thr_kinase_AS"/>
</dbReference>
<feature type="compositionally biased region" description="Basic and acidic residues" evidence="13">
    <location>
        <begin position="42"/>
        <end position="79"/>
    </location>
</feature>
<gene>
    <name evidence="15" type="ORF">L484_026783</name>
</gene>
<feature type="compositionally biased region" description="Basic and acidic residues" evidence="13">
    <location>
        <begin position="11"/>
        <end position="34"/>
    </location>
</feature>
<evidence type="ECO:0000313" key="15">
    <source>
        <dbReference type="EMBL" id="EXC35476.1"/>
    </source>
</evidence>
<evidence type="ECO:0000256" key="11">
    <source>
        <dbReference type="ARBA" id="ARBA00048679"/>
    </source>
</evidence>
<keyword evidence="6" id="KW-0808">Transferase</keyword>
<dbReference type="SMART" id="SM00220">
    <property type="entry name" value="S_TKc"/>
    <property type="match status" value="1"/>
</dbReference>
<dbReference type="PROSITE" id="PS00108">
    <property type="entry name" value="PROTEIN_KINASE_ST"/>
    <property type="match status" value="1"/>
</dbReference>
<feature type="compositionally biased region" description="Acidic residues" evidence="13">
    <location>
        <begin position="81"/>
        <end position="93"/>
    </location>
</feature>
<dbReference type="FunFam" id="1.10.510.10:FF:000335">
    <property type="entry name" value="receptor-like cytosolic serine/threonine-protein kinase RBK2"/>
    <property type="match status" value="1"/>
</dbReference>
<name>W9SKT9_9ROSA</name>
<evidence type="ECO:0000256" key="5">
    <source>
        <dbReference type="ARBA" id="ARBA00022553"/>
    </source>
</evidence>
<dbReference type="GO" id="GO:0051020">
    <property type="term" value="F:GTPase binding"/>
    <property type="evidence" value="ECO:0007669"/>
    <property type="project" value="UniProtKB-ARBA"/>
</dbReference>
<dbReference type="STRING" id="981085.W9SKT9"/>
<evidence type="ECO:0000256" key="1">
    <source>
        <dbReference type="ARBA" id="ARBA00004496"/>
    </source>
</evidence>
<comment type="subunit">
    <text evidence="12">Interacts with ARAC5 and ARAC10.</text>
</comment>
<evidence type="ECO:0000313" key="16">
    <source>
        <dbReference type="Proteomes" id="UP000030645"/>
    </source>
</evidence>
<comment type="catalytic activity">
    <reaction evidence="11">
        <text>L-seryl-[protein] + ATP = O-phospho-L-seryl-[protein] + ADP + H(+)</text>
        <dbReference type="Rhea" id="RHEA:17989"/>
        <dbReference type="Rhea" id="RHEA-COMP:9863"/>
        <dbReference type="Rhea" id="RHEA-COMP:11604"/>
        <dbReference type="ChEBI" id="CHEBI:15378"/>
        <dbReference type="ChEBI" id="CHEBI:29999"/>
        <dbReference type="ChEBI" id="CHEBI:30616"/>
        <dbReference type="ChEBI" id="CHEBI:83421"/>
        <dbReference type="ChEBI" id="CHEBI:456216"/>
        <dbReference type="EC" id="2.7.11.1"/>
    </reaction>
</comment>
<evidence type="ECO:0000256" key="12">
    <source>
        <dbReference type="ARBA" id="ARBA00063228"/>
    </source>
</evidence>
<dbReference type="Pfam" id="PF07714">
    <property type="entry name" value="PK_Tyr_Ser-Thr"/>
    <property type="match status" value="1"/>
</dbReference>
<dbReference type="PANTHER" id="PTHR47987">
    <property type="entry name" value="OS08G0249100 PROTEIN"/>
    <property type="match status" value="1"/>
</dbReference>
<dbReference type="PANTHER" id="PTHR47987:SF7">
    <property type="entry name" value="PROTEIN KINASE SUPERFAMILY PROTEIN"/>
    <property type="match status" value="1"/>
</dbReference>
<reference evidence="16" key="1">
    <citation type="submission" date="2013-01" db="EMBL/GenBank/DDBJ databases">
        <title>Draft Genome Sequence of a Mulberry Tree, Morus notabilis C.K. Schneid.</title>
        <authorList>
            <person name="He N."/>
            <person name="Zhao S."/>
        </authorList>
    </citation>
    <scope>NUCLEOTIDE SEQUENCE</scope>
</reference>
<comment type="catalytic activity">
    <reaction evidence="10">
        <text>L-threonyl-[protein] + ATP = O-phospho-L-threonyl-[protein] + ADP + H(+)</text>
        <dbReference type="Rhea" id="RHEA:46608"/>
        <dbReference type="Rhea" id="RHEA-COMP:11060"/>
        <dbReference type="Rhea" id="RHEA-COMP:11605"/>
        <dbReference type="ChEBI" id="CHEBI:15378"/>
        <dbReference type="ChEBI" id="CHEBI:30013"/>
        <dbReference type="ChEBI" id="CHEBI:30616"/>
        <dbReference type="ChEBI" id="CHEBI:61977"/>
        <dbReference type="ChEBI" id="CHEBI:456216"/>
        <dbReference type="EC" id="2.7.11.1"/>
    </reaction>
</comment>
<dbReference type="InterPro" id="IPR001245">
    <property type="entry name" value="Ser-Thr/Tyr_kinase_cat_dom"/>
</dbReference>
<keyword evidence="4" id="KW-0723">Serine/threonine-protein kinase</keyword>
<evidence type="ECO:0000256" key="2">
    <source>
        <dbReference type="ARBA" id="ARBA00012513"/>
    </source>
</evidence>
<evidence type="ECO:0000256" key="8">
    <source>
        <dbReference type="ARBA" id="ARBA00022777"/>
    </source>
</evidence>
<dbReference type="GO" id="GO:0004674">
    <property type="term" value="F:protein serine/threonine kinase activity"/>
    <property type="evidence" value="ECO:0007669"/>
    <property type="project" value="UniProtKB-KW"/>
</dbReference>
<feature type="compositionally biased region" description="Basic and acidic residues" evidence="13">
    <location>
        <begin position="94"/>
        <end position="111"/>
    </location>
</feature>
<dbReference type="SUPFAM" id="SSF56112">
    <property type="entry name" value="Protein kinase-like (PK-like)"/>
    <property type="match status" value="1"/>
</dbReference>
<feature type="compositionally biased region" description="Low complexity" evidence="13">
    <location>
        <begin position="127"/>
        <end position="150"/>
    </location>
</feature>